<dbReference type="OrthoDB" id="2140079at2759"/>
<evidence type="ECO:0008006" key="3">
    <source>
        <dbReference type="Google" id="ProtNLM"/>
    </source>
</evidence>
<dbReference type="AlphaFoldDB" id="L2GL22"/>
<evidence type="ECO:0000313" key="1">
    <source>
        <dbReference type="EMBL" id="ELA41551.1"/>
    </source>
</evidence>
<sequence length="222" mass="25553">MKFAFSKTHLLFACAIFLLLALLVYIAMRFRLFSKIEVKEMALGSGILVFTPYRGSYSNVSEKFAQAMKDFSEFFGKDVRYFGIYYDNPSQLVDPNEGRAIIGACFDETRNLESFINKHKNYRTVEFKNLKGFGATFPLYNNFDLLVAVVRGYPAIRAYGIEKKLMDRCLCSVEFYDNSRGTLTIAFPYHENNESILYQTGYPVPVIKDDQSVKRSVLKKDE</sequence>
<dbReference type="PANTHER" id="PTHR15949">
    <property type="entry name" value="TESTIS-EXPRESSED PROTEIN 264"/>
    <property type="match status" value="1"/>
</dbReference>
<accession>L2GL22</accession>
<gene>
    <name evidence="1" type="ORF">VICG_01415</name>
</gene>
<dbReference type="Proteomes" id="UP000011082">
    <property type="component" value="Unassembled WGS sequence"/>
</dbReference>
<dbReference type="EMBL" id="JH370142">
    <property type="protein sequence ID" value="ELA41551.1"/>
    <property type="molecule type" value="Genomic_DNA"/>
</dbReference>
<protein>
    <recommendedName>
        <fullName evidence="3">GyrI-like small molecule binding domain-containing protein</fullName>
    </recommendedName>
</protein>
<dbReference type="HOGENOM" id="CLU_1374699_0_0_1"/>
<dbReference type="GeneID" id="19882126"/>
<dbReference type="VEuPathDB" id="MicrosporidiaDB:VICG_01415"/>
<dbReference type="PANTHER" id="PTHR15949:SF3">
    <property type="entry name" value="TESTIS-EXPRESSED PROTEIN 264"/>
    <property type="match status" value="1"/>
</dbReference>
<name>L2GL22_VITCO</name>
<dbReference type="InParanoid" id="L2GL22"/>
<keyword evidence="2" id="KW-1185">Reference proteome</keyword>
<proteinExistence type="predicted"/>
<organism evidence="1 2">
    <name type="scientific">Vittaforma corneae (strain ATCC 50505)</name>
    <name type="common">Microsporidian parasite</name>
    <name type="synonym">Nosema corneum</name>
    <dbReference type="NCBI Taxonomy" id="993615"/>
    <lineage>
        <taxon>Eukaryota</taxon>
        <taxon>Fungi</taxon>
        <taxon>Fungi incertae sedis</taxon>
        <taxon>Microsporidia</taxon>
        <taxon>Nosematidae</taxon>
        <taxon>Vittaforma</taxon>
    </lineage>
</organism>
<reference evidence="2" key="1">
    <citation type="submission" date="2011-05" db="EMBL/GenBank/DDBJ databases">
        <title>The genome sequence of Vittaforma corneae strain ATCC 50505.</title>
        <authorList>
            <consortium name="The Broad Institute Genome Sequencing Platform"/>
            <person name="Cuomo C."/>
            <person name="Didier E."/>
            <person name="Bowers L."/>
            <person name="Young S.K."/>
            <person name="Zeng Q."/>
            <person name="Gargeya S."/>
            <person name="Fitzgerald M."/>
            <person name="Haas B."/>
            <person name="Abouelleil A."/>
            <person name="Alvarado L."/>
            <person name="Arachchi H.M."/>
            <person name="Berlin A."/>
            <person name="Chapman S.B."/>
            <person name="Gearin G."/>
            <person name="Goldberg J."/>
            <person name="Griggs A."/>
            <person name="Gujja S."/>
            <person name="Hansen M."/>
            <person name="Heiman D."/>
            <person name="Howarth C."/>
            <person name="Larimer J."/>
            <person name="Lui A."/>
            <person name="MacDonald P.J.P."/>
            <person name="McCowen C."/>
            <person name="Montmayeur A."/>
            <person name="Murphy C."/>
            <person name="Neiman D."/>
            <person name="Pearson M."/>
            <person name="Priest M."/>
            <person name="Roberts A."/>
            <person name="Saif S."/>
            <person name="Shea T."/>
            <person name="Sisk P."/>
            <person name="Stolte C."/>
            <person name="Sykes S."/>
            <person name="Wortman J."/>
            <person name="Nusbaum C."/>
            <person name="Birren B."/>
        </authorList>
    </citation>
    <scope>NUCLEOTIDE SEQUENCE [LARGE SCALE GENOMIC DNA]</scope>
    <source>
        <strain evidence="2">ATCC 50505</strain>
    </source>
</reference>
<dbReference type="RefSeq" id="XP_007604861.1">
    <property type="nucleotide sequence ID" value="XM_007604799.1"/>
</dbReference>
<evidence type="ECO:0000313" key="2">
    <source>
        <dbReference type="Proteomes" id="UP000011082"/>
    </source>
</evidence>